<dbReference type="NCBIfam" id="TIGR01993">
    <property type="entry name" value="Pyr-5-nucltdase"/>
    <property type="match status" value="1"/>
</dbReference>
<dbReference type="GO" id="GO:0016787">
    <property type="term" value="F:hydrolase activity"/>
    <property type="evidence" value="ECO:0007669"/>
    <property type="project" value="UniProtKB-KW"/>
</dbReference>
<dbReference type="SFLD" id="SFLDS00003">
    <property type="entry name" value="Haloacid_Dehalogenase"/>
    <property type="match status" value="1"/>
</dbReference>
<accession>A0A0F5QAT4</accession>
<reference evidence="1 2" key="1">
    <citation type="submission" date="2015-03" db="EMBL/GenBank/DDBJ databases">
        <authorList>
            <person name="Lepp D."/>
            <person name="Hassan Y.I."/>
            <person name="Li X.-Z."/>
            <person name="Zhou T."/>
        </authorList>
    </citation>
    <scope>NUCLEOTIDE SEQUENCE [LARGE SCALE GENOMIC DNA]</scope>
    <source>
        <strain evidence="1 2">E84</strain>
    </source>
</reference>
<comment type="caution">
    <text evidence="1">The sequence shown here is derived from an EMBL/GenBank/DDBJ whole genome shotgun (WGS) entry which is preliminary data.</text>
</comment>
<keyword evidence="1" id="KW-0378">Hydrolase</keyword>
<dbReference type="SUPFAM" id="SSF56784">
    <property type="entry name" value="HAD-like"/>
    <property type="match status" value="1"/>
</dbReference>
<dbReference type="InterPro" id="IPR010237">
    <property type="entry name" value="Pyr-5-nucltdase"/>
</dbReference>
<dbReference type="Pfam" id="PF00702">
    <property type="entry name" value="Hydrolase"/>
    <property type="match status" value="1"/>
</dbReference>
<protein>
    <submittedName>
        <fullName evidence="1">HAD family hydrolase</fullName>
    </submittedName>
</protein>
<keyword evidence="2" id="KW-1185">Reference proteome</keyword>
<dbReference type="InterPro" id="IPR036412">
    <property type="entry name" value="HAD-like_sf"/>
</dbReference>
<evidence type="ECO:0000313" key="2">
    <source>
        <dbReference type="Proteomes" id="UP000033411"/>
    </source>
</evidence>
<sequence length="233" mass="26154">MNDLTPPIRSLSHITDWVFDLDNTLYPRSCNLFAQIDVRITNYVMNVTQLDFEAARTLQKGYYRDFGTTLNGLMLKHAIDPDDFLNTVHAIDYSPVEAHPDLVEAIRALPGRKFILTNGDTGHARSVLSKLGGDGLFEHVHDIRAMTYVPKPHREAYDGFFALHGIDPSRAVMFDDLEKNLVVPHDVGMSTVQVVAGPDYAHEQVEAWELGRASGPHVHHITDNLASFLRKLP</sequence>
<dbReference type="STRING" id="1293439.WH87_10585"/>
<dbReference type="PANTHER" id="PTHR12725:SF117">
    <property type="entry name" value="HALOACID DEHALOGENASE-LIKE HYDROLASE"/>
    <property type="match status" value="1"/>
</dbReference>
<dbReference type="Gene3D" id="3.40.50.1000">
    <property type="entry name" value="HAD superfamily/HAD-like"/>
    <property type="match status" value="1"/>
</dbReference>
<dbReference type="EMBL" id="LANJ01000016">
    <property type="protein sequence ID" value="KKC38055.1"/>
    <property type="molecule type" value="Genomic_DNA"/>
</dbReference>
<dbReference type="PATRIC" id="fig|1293439.3.peg.1705"/>
<dbReference type="OrthoDB" id="9803141at2"/>
<evidence type="ECO:0000313" key="1">
    <source>
        <dbReference type="EMBL" id="KKC38055.1"/>
    </source>
</evidence>
<dbReference type="Gene3D" id="1.10.150.450">
    <property type="match status" value="1"/>
</dbReference>
<organism evidence="1 2">
    <name type="scientific">Devosia epidermidihirudinis</name>
    <dbReference type="NCBI Taxonomy" id="1293439"/>
    <lineage>
        <taxon>Bacteria</taxon>
        <taxon>Pseudomonadati</taxon>
        <taxon>Pseudomonadota</taxon>
        <taxon>Alphaproteobacteria</taxon>
        <taxon>Hyphomicrobiales</taxon>
        <taxon>Devosiaceae</taxon>
        <taxon>Devosia</taxon>
    </lineage>
</organism>
<dbReference type="NCBIfam" id="TIGR01509">
    <property type="entry name" value="HAD-SF-IA-v3"/>
    <property type="match status" value="1"/>
</dbReference>
<dbReference type="SFLD" id="SFLDG01129">
    <property type="entry name" value="C1.5:_HAD__Beta-PGM__Phosphata"/>
    <property type="match status" value="1"/>
</dbReference>
<dbReference type="PANTHER" id="PTHR12725">
    <property type="entry name" value="HALOACID DEHALOGENASE-LIKE HYDROLASE"/>
    <property type="match status" value="1"/>
</dbReference>
<dbReference type="Proteomes" id="UP000033411">
    <property type="component" value="Unassembled WGS sequence"/>
</dbReference>
<dbReference type="AlphaFoldDB" id="A0A0F5QAT4"/>
<name>A0A0F5QAT4_9HYPH</name>
<dbReference type="InterPro" id="IPR023214">
    <property type="entry name" value="HAD_sf"/>
</dbReference>
<proteinExistence type="predicted"/>
<dbReference type="RefSeq" id="WP_046139186.1">
    <property type="nucleotide sequence ID" value="NZ_LANJ01000016.1"/>
</dbReference>
<dbReference type="SFLD" id="SFLDG01132">
    <property type="entry name" value="C1.5.3:_5'-Nucleotidase_Like"/>
    <property type="match status" value="1"/>
</dbReference>
<dbReference type="InterPro" id="IPR006439">
    <property type="entry name" value="HAD-SF_hydro_IA"/>
</dbReference>
<gene>
    <name evidence="1" type="ORF">WH87_10585</name>
</gene>